<organism evidence="14 15">
    <name type="scientific">Candidatus Woykebacteria bacterium RIFCSPHIGHO2_02_FULL_43_16b</name>
    <dbReference type="NCBI Taxonomy" id="1802601"/>
    <lineage>
        <taxon>Bacteria</taxon>
        <taxon>Candidatus Woykeibacteriota</taxon>
    </lineage>
</organism>
<dbReference type="GO" id="GO:0016887">
    <property type="term" value="F:ATP hydrolysis activity"/>
    <property type="evidence" value="ECO:0007669"/>
    <property type="project" value="RHEA"/>
</dbReference>
<evidence type="ECO:0000256" key="3">
    <source>
        <dbReference type="ARBA" id="ARBA00022801"/>
    </source>
</evidence>
<evidence type="ECO:0000256" key="9">
    <source>
        <dbReference type="ARBA" id="ARBA00034808"/>
    </source>
</evidence>
<name>A0A1G1WN61_9BACT</name>
<evidence type="ECO:0000256" key="6">
    <source>
        <dbReference type="ARBA" id="ARBA00023125"/>
    </source>
</evidence>
<evidence type="ECO:0000256" key="10">
    <source>
        <dbReference type="ARBA" id="ARBA00048988"/>
    </source>
</evidence>
<dbReference type="Gene3D" id="1.10.10.160">
    <property type="match status" value="1"/>
</dbReference>
<dbReference type="InterPro" id="IPR000212">
    <property type="entry name" value="DNA_helicase_UvrD/REP"/>
</dbReference>
<evidence type="ECO:0000256" key="2">
    <source>
        <dbReference type="ARBA" id="ARBA00022741"/>
    </source>
</evidence>
<feature type="domain" description="UvrD-like helicase ATP-binding" evidence="12">
    <location>
        <begin position="6"/>
        <end position="282"/>
    </location>
</feature>
<reference evidence="14 15" key="1">
    <citation type="journal article" date="2016" name="Nat. Commun.">
        <title>Thousands of microbial genomes shed light on interconnected biogeochemical processes in an aquifer system.</title>
        <authorList>
            <person name="Anantharaman K."/>
            <person name="Brown C.T."/>
            <person name="Hug L.A."/>
            <person name="Sharon I."/>
            <person name="Castelle C.J."/>
            <person name="Probst A.J."/>
            <person name="Thomas B.C."/>
            <person name="Singh A."/>
            <person name="Wilkins M.J."/>
            <person name="Karaoz U."/>
            <person name="Brodie E.L."/>
            <person name="Williams K.H."/>
            <person name="Hubbard S.S."/>
            <person name="Banfield J.F."/>
        </authorList>
    </citation>
    <scope>NUCLEOTIDE SEQUENCE [LARGE SCALE GENOMIC DNA]</scope>
</reference>
<dbReference type="InterPro" id="IPR014016">
    <property type="entry name" value="UvrD-like_ATP-bd"/>
</dbReference>
<dbReference type="AlphaFoldDB" id="A0A1G1WN61"/>
<dbReference type="Gene3D" id="1.10.486.10">
    <property type="entry name" value="PCRA, domain 4"/>
    <property type="match status" value="1"/>
</dbReference>
<protein>
    <recommendedName>
        <fullName evidence="9">DNA 3'-5' helicase</fullName>
        <ecNumber evidence="9">5.6.2.4</ecNumber>
    </recommendedName>
</protein>
<feature type="domain" description="UvrD-like helicase C-terminal" evidence="13">
    <location>
        <begin position="283"/>
        <end position="528"/>
    </location>
</feature>
<accession>A0A1G1WN61</accession>
<dbReference type="GO" id="GO:0033202">
    <property type="term" value="C:DNA helicase complex"/>
    <property type="evidence" value="ECO:0007669"/>
    <property type="project" value="TreeGrafter"/>
</dbReference>
<dbReference type="InterPro" id="IPR027417">
    <property type="entry name" value="P-loop_NTPase"/>
</dbReference>
<keyword evidence="3 11" id="KW-0378">Hydrolase</keyword>
<dbReference type="EMBL" id="MHCX01000043">
    <property type="protein sequence ID" value="OGY28800.1"/>
    <property type="molecule type" value="Genomic_DNA"/>
</dbReference>
<dbReference type="Proteomes" id="UP000177821">
    <property type="component" value="Unassembled WGS sequence"/>
</dbReference>
<dbReference type="Gene3D" id="3.40.50.300">
    <property type="entry name" value="P-loop containing nucleotide triphosphate hydrolases"/>
    <property type="match status" value="2"/>
</dbReference>
<feature type="binding site" evidence="11">
    <location>
        <begin position="27"/>
        <end position="34"/>
    </location>
    <ligand>
        <name>ATP</name>
        <dbReference type="ChEBI" id="CHEBI:30616"/>
    </ligand>
</feature>
<comment type="caution">
    <text evidence="14">The sequence shown here is derived from an EMBL/GenBank/DDBJ whole genome shotgun (WGS) entry which is preliminary data.</text>
</comment>
<dbReference type="InterPro" id="IPR013986">
    <property type="entry name" value="DExx_box_DNA_helicase_dom_sf"/>
</dbReference>
<evidence type="ECO:0000259" key="12">
    <source>
        <dbReference type="PROSITE" id="PS51198"/>
    </source>
</evidence>
<evidence type="ECO:0000259" key="13">
    <source>
        <dbReference type="PROSITE" id="PS51217"/>
    </source>
</evidence>
<dbReference type="CDD" id="cd17932">
    <property type="entry name" value="DEXQc_UvrD"/>
    <property type="match status" value="1"/>
</dbReference>
<evidence type="ECO:0000256" key="5">
    <source>
        <dbReference type="ARBA" id="ARBA00022840"/>
    </source>
</evidence>
<keyword evidence="7" id="KW-0413">Isomerase</keyword>
<keyword evidence="5 11" id="KW-0067">ATP-binding</keyword>
<dbReference type="EC" id="5.6.2.4" evidence="9"/>
<dbReference type="SUPFAM" id="SSF52540">
    <property type="entry name" value="P-loop containing nucleoside triphosphate hydrolases"/>
    <property type="match status" value="1"/>
</dbReference>
<dbReference type="FunFam" id="1.10.10.160:FF:000001">
    <property type="entry name" value="ATP-dependent DNA helicase"/>
    <property type="match status" value="1"/>
</dbReference>
<dbReference type="GO" id="GO:0005524">
    <property type="term" value="F:ATP binding"/>
    <property type="evidence" value="ECO:0007669"/>
    <property type="project" value="UniProtKB-UniRule"/>
</dbReference>
<evidence type="ECO:0000256" key="11">
    <source>
        <dbReference type="PROSITE-ProRule" id="PRU00560"/>
    </source>
</evidence>
<comment type="catalytic activity">
    <reaction evidence="8">
        <text>Couples ATP hydrolysis with the unwinding of duplex DNA by translocating in the 3'-5' direction.</text>
        <dbReference type="EC" id="5.6.2.4"/>
    </reaction>
</comment>
<dbReference type="Pfam" id="PF00580">
    <property type="entry name" value="UvrD-helicase"/>
    <property type="match status" value="1"/>
</dbReference>
<comment type="similarity">
    <text evidence="1">Belongs to the helicase family. UvrD subfamily.</text>
</comment>
<dbReference type="GO" id="GO:0043138">
    <property type="term" value="F:3'-5' DNA helicase activity"/>
    <property type="evidence" value="ECO:0007669"/>
    <property type="project" value="UniProtKB-EC"/>
</dbReference>
<evidence type="ECO:0000313" key="15">
    <source>
        <dbReference type="Proteomes" id="UP000177821"/>
    </source>
</evidence>
<evidence type="ECO:0000256" key="1">
    <source>
        <dbReference type="ARBA" id="ARBA00009922"/>
    </source>
</evidence>
<sequence>MSPLLDGLNEIQKQAVTTTEGPLLVLSGPGSGKTRVITYRIAYLIEKGVAPESILGLTFTNKASKEMRERITKVIKNAPPWMGTFHSICARILRKEGVHIGIGPNFVIYDSSDSVDLIRDIIKDFGLDPKKVPPTSVAYNISDAKNNLITPTEYAKIAQGQYQATIARVYEQYQQALKKNQALDFDDLIGETVKLFNNAPHTLEKYQNQFNYILVDEYQDTNHAQYIFTKLLARKYRNLCVVGDAAQSIYAFRGADFRNILNFEKDFPEAKLFHLEQNYRSTKTIIGAATKVISLNRSHPVLNIWTENEDGVPIVTYEARNEIEEANFVIRMIEKLAQTYDYRDFAVLYRTNAQSRVLEEGFLKAGIPYTLVGGTRFYDRKEVKDVLSYLRLILNPNDSVSLKRVINTPPRGIGPASLKDTSNPKVTNFYNLMQSLRNKSELLNSMETIDMVMSSTHYLDYLSDGTPEGEVRVENVKELRSVAEQFPKLNDFLENVSLVEQEYGEKESRNQDSATGAITLMTLHSAKGLEFPIVFMVGMEEGLFPHSRSLLDNGELEEERRLCYVGMTRAKKQLYFTYTQERLFFGTRTSGIVSRFLTDIPEEFLIPIRG</sequence>
<dbReference type="PROSITE" id="PS51217">
    <property type="entry name" value="UVRD_HELICASE_CTER"/>
    <property type="match status" value="1"/>
</dbReference>
<dbReference type="GO" id="GO:0003677">
    <property type="term" value="F:DNA binding"/>
    <property type="evidence" value="ECO:0007669"/>
    <property type="project" value="UniProtKB-KW"/>
</dbReference>
<dbReference type="CDD" id="cd18807">
    <property type="entry name" value="SF1_C_UvrD"/>
    <property type="match status" value="1"/>
</dbReference>
<evidence type="ECO:0000256" key="4">
    <source>
        <dbReference type="ARBA" id="ARBA00022806"/>
    </source>
</evidence>
<keyword evidence="4 11" id="KW-0347">Helicase</keyword>
<dbReference type="GO" id="GO:0005829">
    <property type="term" value="C:cytosol"/>
    <property type="evidence" value="ECO:0007669"/>
    <property type="project" value="TreeGrafter"/>
</dbReference>
<dbReference type="InterPro" id="IPR014017">
    <property type="entry name" value="DNA_helicase_UvrD-like_C"/>
</dbReference>
<gene>
    <name evidence="14" type="ORF">A3J50_03570</name>
</gene>
<dbReference type="PROSITE" id="PS51198">
    <property type="entry name" value="UVRD_HELICASE_ATP_BIND"/>
    <property type="match status" value="1"/>
</dbReference>
<proteinExistence type="inferred from homology"/>
<comment type="catalytic activity">
    <reaction evidence="10">
        <text>ATP + H2O = ADP + phosphate + H(+)</text>
        <dbReference type="Rhea" id="RHEA:13065"/>
        <dbReference type="ChEBI" id="CHEBI:15377"/>
        <dbReference type="ChEBI" id="CHEBI:15378"/>
        <dbReference type="ChEBI" id="CHEBI:30616"/>
        <dbReference type="ChEBI" id="CHEBI:43474"/>
        <dbReference type="ChEBI" id="CHEBI:456216"/>
        <dbReference type="EC" id="5.6.2.4"/>
    </reaction>
</comment>
<dbReference type="Pfam" id="PF13361">
    <property type="entry name" value="UvrD_C"/>
    <property type="match status" value="2"/>
</dbReference>
<dbReference type="GO" id="GO:0000725">
    <property type="term" value="P:recombinational repair"/>
    <property type="evidence" value="ECO:0007669"/>
    <property type="project" value="TreeGrafter"/>
</dbReference>
<keyword evidence="6" id="KW-0238">DNA-binding</keyword>
<evidence type="ECO:0000256" key="8">
    <source>
        <dbReference type="ARBA" id="ARBA00034617"/>
    </source>
</evidence>
<evidence type="ECO:0000313" key="14">
    <source>
        <dbReference type="EMBL" id="OGY28800.1"/>
    </source>
</evidence>
<dbReference type="PANTHER" id="PTHR11070:SF2">
    <property type="entry name" value="ATP-DEPENDENT DNA HELICASE SRS2"/>
    <property type="match status" value="1"/>
</dbReference>
<keyword evidence="2 11" id="KW-0547">Nucleotide-binding</keyword>
<dbReference type="GO" id="GO:0009314">
    <property type="term" value="P:response to radiation"/>
    <property type="evidence" value="ECO:0007669"/>
    <property type="project" value="UniProtKB-ARBA"/>
</dbReference>
<evidence type="ECO:0000256" key="7">
    <source>
        <dbReference type="ARBA" id="ARBA00023235"/>
    </source>
</evidence>
<dbReference type="PANTHER" id="PTHR11070">
    <property type="entry name" value="UVRD / RECB / PCRA DNA HELICASE FAMILY MEMBER"/>
    <property type="match status" value="1"/>
</dbReference>